<gene>
    <name evidence="1" type="ORF">OCH239_08950</name>
</gene>
<dbReference type="RefSeq" id="WP_037264542.1">
    <property type="nucleotide sequence ID" value="NZ_JALZ01000020.1"/>
</dbReference>
<reference evidence="1 2" key="1">
    <citation type="submission" date="2014-01" db="EMBL/GenBank/DDBJ databases">
        <title>Roseivivax halodurans JCM 10272 Genome Sequencing.</title>
        <authorList>
            <person name="Lai Q."/>
            <person name="Li G."/>
            <person name="Shao Z."/>
        </authorList>
    </citation>
    <scope>NUCLEOTIDE SEQUENCE [LARGE SCALE GENOMIC DNA]</scope>
    <source>
        <strain evidence="1 2">JCM 10272</strain>
    </source>
</reference>
<organism evidence="1 2">
    <name type="scientific">Roseivivax halodurans JCM 10272</name>
    <dbReference type="NCBI Taxonomy" id="1449350"/>
    <lineage>
        <taxon>Bacteria</taxon>
        <taxon>Pseudomonadati</taxon>
        <taxon>Pseudomonadota</taxon>
        <taxon>Alphaproteobacteria</taxon>
        <taxon>Rhodobacterales</taxon>
        <taxon>Roseobacteraceae</taxon>
        <taxon>Roseivivax</taxon>
    </lineage>
</organism>
<dbReference type="Pfam" id="PF00300">
    <property type="entry name" value="His_Phos_1"/>
    <property type="match status" value="1"/>
</dbReference>
<dbReference type="CDD" id="cd07067">
    <property type="entry name" value="HP_PGM_like"/>
    <property type="match status" value="1"/>
</dbReference>
<dbReference type="eggNOG" id="COG0406">
    <property type="taxonomic scope" value="Bacteria"/>
</dbReference>
<comment type="caution">
    <text evidence="1">The sequence shown here is derived from an EMBL/GenBank/DDBJ whole genome shotgun (WGS) entry which is preliminary data.</text>
</comment>
<dbReference type="AlphaFoldDB" id="X7EEP4"/>
<sequence>MRPVPGDLLLIRHAQADHGDRLCGRTDVPAILPPAQELAGLSGWLSDCEMVASPAARCVATAHALRANGDIATDARLWEQDFGDFDGVPFEGLPALGEMSREAIAAHPWPGGESFADMAARVSPALKRFIEAAARPPLAIVAHAGTVRAGLGLALGAPAHGLAFDIPPLSVTRLRCTAGGIAILGVALPPSAFA</sequence>
<dbReference type="SUPFAM" id="SSF53254">
    <property type="entry name" value="Phosphoglycerate mutase-like"/>
    <property type="match status" value="1"/>
</dbReference>
<protein>
    <submittedName>
        <fullName evidence="1">BluF protein</fullName>
    </submittedName>
</protein>
<dbReference type="InterPro" id="IPR029033">
    <property type="entry name" value="His_PPase_superfam"/>
</dbReference>
<dbReference type="OrthoDB" id="8347407at2"/>
<evidence type="ECO:0000313" key="2">
    <source>
        <dbReference type="Proteomes" id="UP000022447"/>
    </source>
</evidence>
<evidence type="ECO:0000313" key="1">
    <source>
        <dbReference type="EMBL" id="ETX13691.1"/>
    </source>
</evidence>
<proteinExistence type="predicted"/>
<accession>X7EEP4</accession>
<dbReference type="Proteomes" id="UP000022447">
    <property type="component" value="Unassembled WGS sequence"/>
</dbReference>
<dbReference type="Gene3D" id="3.40.50.1240">
    <property type="entry name" value="Phosphoglycerate mutase-like"/>
    <property type="match status" value="1"/>
</dbReference>
<name>X7EEP4_9RHOB</name>
<dbReference type="InterPro" id="IPR013078">
    <property type="entry name" value="His_Pase_superF_clade-1"/>
</dbReference>
<dbReference type="STRING" id="1449350.OCH239_08950"/>
<dbReference type="EMBL" id="JALZ01000020">
    <property type="protein sequence ID" value="ETX13691.1"/>
    <property type="molecule type" value="Genomic_DNA"/>
</dbReference>
<dbReference type="SMART" id="SM00855">
    <property type="entry name" value="PGAM"/>
    <property type="match status" value="1"/>
</dbReference>
<dbReference type="PATRIC" id="fig|1449350.3.peg.3156"/>
<keyword evidence="2" id="KW-1185">Reference proteome</keyword>